<dbReference type="SUPFAM" id="SSF53850">
    <property type="entry name" value="Periplasmic binding protein-like II"/>
    <property type="match status" value="1"/>
</dbReference>
<dbReference type="InterPro" id="IPR019594">
    <property type="entry name" value="Glu/Gly-bd"/>
</dbReference>
<dbReference type="InterPro" id="IPR001320">
    <property type="entry name" value="Iontro_rcpt_C"/>
</dbReference>
<evidence type="ECO:0000256" key="7">
    <source>
        <dbReference type="ARBA" id="ARBA00023065"/>
    </source>
</evidence>
<evidence type="ECO:0000256" key="11">
    <source>
        <dbReference type="ARBA" id="ARBA00023286"/>
    </source>
</evidence>
<evidence type="ECO:0008006" key="18">
    <source>
        <dbReference type="Google" id="ProtNLM"/>
    </source>
</evidence>
<name>A0A835GEA2_SPOEX</name>
<dbReference type="Pfam" id="PF00060">
    <property type="entry name" value="Lig_chan"/>
    <property type="match status" value="1"/>
</dbReference>
<keyword evidence="9" id="KW-0675">Receptor</keyword>
<dbReference type="GO" id="GO:0050906">
    <property type="term" value="P:detection of stimulus involved in sensory perception"/>
    <property type="evidence" value="ECO:0007669"/>
    <property type="project" value="UniProtKB-ARBA"/>
</dbReference>
<evidence type="ECO:0000259" key="15">
    <source>
        <dbReference type="Pfam" id="PF10613"/>
    </source>
</evidence>
<feature type="domain" description="Ionotropic glutamate receptor C-terminal" evidence="14">
    <location>
        <begin position="318"/>
        <end position="404"/>
    </location>
</feature>
<comment type="similarity">
    <text evidence="2">Belongs to the glutamate-gated ion channel (TC 1.A.10.1) family.</text>
</comment>
<keyword evidence="4" id="KW-1003">Cell membrane</keyword>
<evidence type="ECO:0000256" key="1">
    <source>
        <dbReference type="ARBA" id="ARBA00004651"/>
    </source>
</evidence>
<evidence type="ECO:0000256" key="13">
    <source>
        <dbReference type="SAM" id="Phobius"/>
    </source>
</evidence>
<keyword evidence="6 13" id="KW-1133">Transmembrane helix</keyword>
<evidence type="ECO:0000256" key="6">
    <source>
        <dbReference type="ARBA" id="ARBA00022989"/>
    </source>
</evidence>
<evidence type="ECO:0000256" key="9">
    <source>
        <dbReference type="ARBA" id="ARBA00023170"/>
    </source>
</evidence>
<comment type="caution">
    <text evidence="16">The sequence shown here is derived from an EMBL/GenBank/DDBJ whole genome shotgun (WGS) entry which is preliminary data.</text>
</comment>
<dbReference type="EMBL" id="JACKWZ010000165">
    <property type="protein sequence ID" value="KAF9413281.1"/>
    <property type="molecule type" value="Genomic_DNA"/>
</dbReference>
<evidence type="ECO:0000256" key="2">
    <source>
        <dbReference type="ARBA" id="ARBA00008685"/>
    </source>
</evidence>
<evidence type="ECO:0000259" key="14">
    <source>
        <dbReference type="Pfam" id="PF00060"/>
    </source>
</evidence>
<feature type="domain" description="Ionotropic glutamate receptor L-glutamate and glycine-binding" evidence="15">
    <location>
        <begin position="231"/>
        <end position="299"/>
    </location>
</feature>
<dbReference type="AlphaFoldDB" id="A0A835GEA2"/>
<keyword evidence="11" id="KW-1071">Ligand-gated ion channel</keyword>
<dbReference type="Proteomes" id="UP000648187">
    <property type="component" value="Unassembled WGS sequence"/>
</dbReference>
<dbReference type="Gene3D" id="3.40.190.10">
    <property type="entry name" value="Periplasmic binding protein-like II"/>
    <property type="match status" value="1"/>
</dbReference>
<keyword evidence="10" id="KW-0325">Glycoprotein</keyword>
<accession>A0A835GEA2</accession>
<keyword evidence="12" id="KW-0407">Ion channel</keyword>
<dbReference type="Pfam" id="PF10613">
    <property type="entry name" value="Lig_chan-Glu_bd"/>
    <property type="match status" value="1"/>
</dbReference>
<evidence type="ECO:0000256" key="5">
    <source>
        <dbReference type="ARBA" id="ARBA00022692"/>
    </source>
</evidence>
<dbReference type="PANTHER" id="PTHR42643">
    <property type="entry name" value="IONOTROPIC RECEPTOR 20A-RELATED"/>
    <property type="match status" value="1"/>
</dbReference>
<dbReference type="GO" id="GO:0015276">
    <property type="term" value="F:ligand-gated monoatomic ion channel activity"/>
    <property type="evidence" value="ECO:0007669"/>
    <property type="project" value="InterPro"/>
</dbReference>
<evidence type="ECO:0000256" key="12">
    <source>
        <dbReference type="ARBA" id="ARBA00023303"/>
    </source>
</evidence>
<feature type="transmembrane region" description="Helical" evidence="13">
    <location>
        <begin position="312"/>
        <end position="338"/>
    </location>
</feature>
<gene>
    <name evidence="16" type="ORF">HW555_008447</name>
</gene>
<keyword evidence="8 13" id="KW-0472">Membrane</keyword>
<evidence type="ECO:0000256" key="3">
    <source>
        <dbReference type="ARBA" id="ARBA00022448"/>
    </source>
</evidence>
<feature type="transmembrane region" description="Helical" evidence="13">
    <location>
        <begin position="567"/>
        <end position="588"/>
    </location>
</feature>
<keyword evidence="5 13" id="KW-0812">Transmembrane</keyword>
<dbReference type="PANTHER" id="PTHR42643:SF33">
    <property type="entry name" value="GLUTAMATE RECEPTOR 2-LIKE PROTEIN"/>
    <property type="match status" value="1"/>
</dbReference>
<reference evidence="16" key="1">
    <citation type="submission" date="2020-08" db="EMBL/GenBank/DDBJ databases">
        <title>Spodoptera exigua strain:BAW_Kor-Di-RS1 Genome sequencing and assembly.</title>
        <authorList>
            <person name="Kim J."/>
            <person name="Nam H.Y."/>
            <person name="Kwon M."/>
            <person name="Choi J.H."/>
            <person name="Cho S.R."/>
            <person name="Kim G.-H."/>
        </authorList>
    </citation>
    <scope>NUCLEOTIDE SEQUENCE</scope>
    <source>
        <strain evidence="16">BAW_Kor-Di-RS1</strain>
        <tissue evidence="16">Whole-body</tissue>
    </source>
</reference>
<dbReference type="GO" id="GO:0005886">
    <property type="term" value="C:plasma membrane"/>
    <property type="evidence" value="ECO:0007669"/>
    <property type="project" value="UniProtKB-SubCell"/>
</dbReference>
<evidence type="ECO:0000313" key="17">
    <source>
        <dbReference type="Proteomes" id="UP000648187"/>
    </source>
</evidence>
<comment type="subcellular location">
    <subcellularLocation>
        <location evidence="1">Cell membrane</location>
        <topology evidence="1">Multi-pass membrane protein</topology>
    </subcellularLocation>
</comment>
<keyword evidence="7" id="KW-0406">Ion transport</keyword>
<protein>
    <recommendedName>
        <fullName evidence="18">Ionotropic receptor</fullName>
    </recommendedName>
</protein>
<dbReference type="InterPro" id="IPR052192">
    <property type="entry name" value="Insect_Ionotropic_Sensory_Rcpt"/>
</dbReference>
<evidence type="ECO:0000256" key="8">
    <source>
        <dbReference type="ARBA" id="ARBA00023136"/>
    </source>
</evidence>
<keyword evidence="3" id="KW-0813">Transport</keyword>
<dbReference type="Gene3D" id="1.10.287.70">
    <property type="match status" value="1"/>
</dbReference>
<evidence type="ECO:0000256" key="4">
    <source>
        <dbReference type="ARBA" id="ARBA00022475"/>
    </source>
</evidence>
<sequence>MYTLLLAYALPSDARCPESTIAPLPFVLEYAVWRGWHQAVIYSPDLEPGCQWAIIRLMKCLSINGIASTSELLHSFHLRANIGIIILSPRLKRNATANLTKLVNKSGITNYNYSRVFTMSNISRFSLIEQSRKWSLVHRLEPSERVISVVQYFKVRSNSTLYASFLGNWDRVKSMSGVEVPYPVEARNFLGEELVVGRCNSTGDGNPSLEDDGPSAEEMLDDILHFLTVRLNTTSSIRNYSKLGFRTYEGTWTGLLGALMDHTVDVALEPVTVHAARRQDMDFIFPIAETMCNIYIRQQETSTVRDIFLAPFSIRLVACVVAVVLIAAIAIVLISHVTSTICVNNRRMGYTEALIWSTGILCQQGGTWTPSNPSGSVLLIVCLFFAVVTYNAYAAFITSVLSVRVASVDTIAAVLHSPNFKIGYIRNGADQMYLMSTKDVQLNAFYIRGYSDADNLVSSAEEGLARAASQDYAFFAGQRVARATLRSLSQARGRCAVRELPVHSTRAHLAFPLPRQSPYARPTLLSLLQLRSGGALARLEAALVPDMPQCAPPPGFASARATDVRSALILLIVGLITSLTIGLGEYCWKNRKELKTFLAFMLS</sequence>
<evidence type="ECO:0000313" key="16">
    <source>
        <dbReference type="EMBL" id="KAF9413281.1"/>
    </source>
</evidence>
<dbReference type="SUPFAM" id="SSF81324">
    <property type="entry name" value="Voltage-gated potassium channels"/>
    <property type="match status" value="1"/>
</dbReference>
<feature type="transmembrane region" description="Helical" evidence="13">
    <location>
        <begin position="377"/>
        <end position="396"/>
    </location>
</feature>
<proteinExistence type="inferred from homology"/>
<evidence type="ECO:0000256" key="10">
    <source>
        <dbReference type="ARBA" id="ARBA00023180"/>
    </source>
</evidence>
<keyword evidence="17" id="KW-1185">Reference proteome</keyword>
<organism evidence="16 17">
    <name type="scientific">Spodoptera exigua</name>
    <name type="common">Beet armyworm</name>
    <name type="synonym">Noctua fulgens</name>
    <dbReference type="NCBI Taxonomy" id="7107"/>
    <lineage>
        <taxon>Eukaryota</taxon>
        <taxon>Metazoa</taxon>
        <taxon>Ecdysozoa</taxon>
        <taxon>Arthropoda</taxon>
        <taxon>Hexapoda</taxon>
        <taxon>Insecta</taxon>
        <taxon>Pterygota</taxon>
        <taxon>Neoptera</taxon>
        <taxon>Endopterygota</taxon>
        <taxon>Lepidoptera</taxon>
        <taxon>Glossata</taxon>
        <taxon>Ditrysia</taxon>
        <taxon>Noctuoidea</taxon>
        <taxon>Noctuidae</taxon>
        <taxon>Amphipyrinae</taxon>
        <taxon>Spodoptera</taxon>
    </lineage>
</organism>